<comment type="caution">
    <text evidence="2">The sequence shown here is derived from an EMBL/GenBank/DDBJ whole genome shotgun (WGS) entry which is preliminary data.</text>
</comment>
<organism evidence="2 3">
    <name type="scientific">Tetrapyrgos nigripes</name>
    <dbReference type="NCBI Taxonomy" id="182062"/>
    <lineage>
        <taxon>Eukaryota</taxon>
        <taxon>Fungi</taxon>
        <taxon>Dikarya</taxon>
        <taxon>Basidiomycota</taxon>
        <taxon>Agaricomycotina</taxon>
        <taxon>Agaricomycetes</taxon>
        <taxon>Agaricomycetidae</taxon>
        <taxon>Agaricales</taxon>
        <taxon>Marasmiineae</taxon>
        <taxon>Marasmiaceae</taxon>
        <taxon>Tetrapyrgos</taxon>
    </lineage>
</organism>
<proteinExistence type="predicted"/>
<feature type="compositionally biased region" description="Low complexity" evidence="1">
    <location>
        <begin position="701"/>
        <end position="714"/>
    </location>
</feature>
<dbReference type="Proteomes" id="UP000559256">
    <property type="component" value="Unassembled WGS sequence"/>
</dbReference>
<feature type="region of interest" description="Disordered" evidence="1">
    <location>
        <begin position="701"/>
        <end position="750"/>
    </location>
</feature>
<name>A0A8H5FXB6_9AGAR</name>
<accession>A0A8H5FXB6</accession>
<evidence type="ECO:0000256" key="1">
    <source>
        <dbReference type="SAM" id="MobiDB-lite"/>
    </source>
</evidence>
<sequence length="867" mass="91687">MTRLVRPSSFVHILTRNVPDSAFQIETRDSNNTIDPGIISAIAHAIANASMPPTTKERLSPMLLAIDSDAPNRFVGSPPGSLSSFGLADAVLSNEDLADQMDRVFGGKEAQERWADTYVEYLTEVGQKDISEVKDKNEIVEQYFKALQDLAVFQGDLLKAYKLDQGRNVTNLGLKDPSAMAVLDKVTVGVLEDWAKKAVGKEEGDKVGYTKEKWDQYLKANETVAKVEPEFDDLDEAEMISAQGFLYKSAIPTWPAIFNLSMITGGNPNDPQHAQYDAAWSADIINSTAVSGKEADELQKNLDGNFNSSTVDDKTINNEAPEKTSTETQTQKSANATQTGSTSALTSSPTDGGKRRAVSQRSPFPWTRRKDDKKKANKPASAALKVVAQSTDKEAADPPPGGTFGGQKGVDNGNKTTGDDDPLAGVSDKPLVGDLIIVSVDPGAWASRMQDNIAFGFEQQPEIAKKYFGGPKGDGPLGKMWKYMVLVTTYKPNSTDVQSVQVLGRVWEITPGLKDVKVGNLTNSTNHGQNTDDHKQDPPPQNETQASHYALKIFLEPGAWDSSFSSNLTKPTTSTRLHHARHDFNRTNCPHLQQIVHARPTENIAAQDLLANGQQAQQLNAQNLTLDDACSTGDKACISKDIAKCVNDKWEITTSCRGTQQCFALPSVKKAGVVNIACTSERTALSLIDATGATGGVAVASAGTNSTSSESGSNDDNDNGKGKNGDDSGDNDDDKGKNDDNGDDSDSGVTVTTITTTTHTTEHTTVTVFATAETRTLSPGEASRVLSSLTQGAATTITSSASVGEATETASASASGSAASSGSVIHLTAAPNTKTDAATATATSGGVAAAAAVVSSSVGDAGDAYGY</sequence>
<feature type="compositionally biased region" description="Polar residues" evidence="1">
    <location>
        <begin position="326"/>
        <end position="350"/>
    </location>
</feature>
<feature type="region of interest" description="Disordered" evidence="1">
    <location>
        <begin position="301"/>
        <end position="426"/>
    </location>
</feature>
<dbReference type="OrthoDB" id="2978199at2759"/>
<reference evidence="2 3" key="1">
    <citation type="journal article" date="2020" name="ISME J.">
        <title>Uncovering the hidden diversity of litter-decomposition mechanisms in mushroom-forming fungi.</title>
        <authorList>
            <person name="Floudas D."/>
            <person name="Bentzer J."/>
            <person name="Ahren D."/>
            <person name="Johansson T."/>
            <person name="Persson P."/>
            <person name="Tunlid A."/>
        </authorList>
    </citation>
    <scope>NUCLEOTIDE SEQUENCE [LARGE SCALE GENOMIC DNA]</scope>
    <source>
        <strain evidence="2 3">CBS 291.85</strain>
    </source>
</reference>
<dbReference type="EMBL" id="JAACJM010000067">
    <property type="protein sequence ID" value="KAF5352183.1"/>
    <property type="molecule type" value="Genomic_DNA"/>
</dbReference>
<keyword evidence="3" id="KW-1185">Reference proteome</keyword>
<evidence type="ECO:0000313" key="3">
    <source>
        <dbReference type="Proteomes" id="UP000559256"/>
    </source>
</evidence>
<dbReference type="AlphaFoldDB" id="A0A8H5FXB6"/>
<feature type="compositionally biased region" description="Polar residues" evidence="1">
    <location>
        <begin position="520"/>
        <end position="529"/>
    </location>
</feature>
<evidence type="ECO:0000313" key="2">
    <source>
        <dbReference type="EMBL" id="KAF5352183.1"/>
    </source>
</evidence>
<gene>
    <name evidence="2" type="ORF">D9758_009225</name>
</gene>
<protein>
    <submittedName>
        <fullName evidence="2">Uncharacterized protein</fullName>
    </submittedName>
</protein>
<feature type="compositionally biased region" description="Basic and acidic residues" evidence="1">
    <location>
        <begin position="311"/>
        <end position="325"/>
    </location>
</feature>
<feature type="region of interest" description="Disordered" evidence="1">
    <location>
        <begin position="517"/>
        <end position="543"/>
    </location>
</feature>